<dbReference type="KEGG" id="shal:SHALO_1021"/>
<keyword evidence="2" id="KW-1185">Reference proteome</keyword>
<protein>
    <submittedName>
        <fullName evidence="1">Uncharacterized protein</fullName>
    </submittedName>
</protein>
<dbReference type="STRING" id="1193502.SHALO_1021"/>
<proteinExistence type="predicted"/>
<gene>
    <name evidence="1" type="ORF">SHALO_1021</name>
</gene>
<dbReference type="Proteomes" id="UP000094609">
    <property type="component" value="Chromosome"/>
</dbReference>
<dbReference type="AlphaFoldDB" id="A0A1D7TII4"/>
<accession>A0A1D7TII4</accession>
<sequence length="211" mass="25042">MIDAEIRKKIRQGTAVSQLEDVLTSNIFGLMRMIPHHLIKILANAKHIRENEKLTQISELSITSNSFELWKIFQNKNEKTDKNRDEPDVYFELDNGKKIIVEVKYLSGESDENQLIDYAEHCDYLIYLTFFHEHHKRAKEKYLYHEKIYLLTWREFYSLLRDIPKSNSVIESALISHLLHYLEYKFGSIWDGWSKNLGKINYPYGGFYSGK</sequence>
<name>A0A1D7TII4_9BACT</name>
<evidence type="ECO:0000313" key="1">
    <source>
        <dbReference type="EMBL" id="AOO64801.1"/>
    </source>
</evidence>
<reference evidence="2" key="1">
    <citation type="submission" date="2016-08" db="EMBL/GenBank/DDBJ databases">
        <title>Complete genome sequence of the organohalide-respiring Epsilonproteobacterium Sulfurospirillum halorespirans.</title>
        <authorList>
            <person name="Goris T."/>
            <person name="Zimmermann J."/>
            <person name="Schenz B."/>
            <person name="Lemos M."/>
            <person name="Hackermueller J."/>
            <person name="Diekert G."/>
        </authorList>
    </citation>
    <scope>NUCLEOTIDE SEQUENCE [LARGE SCALE GENOMIC DNA]</scope>
    <source>
        <strain>DSM 13726</strain>
        <strain evidence="2">PCE-M2</strain>
    </source>
</reference>
<dbReference type="RefSeq" id="WP_069477647.1">
    <property type="nucleotide sequence ID" value="NZ_CP017111.1"/>
</dbReference>
<evidence type="ECO:0000313" key="2">
    <source>
        <dbReference type="Proteomes" id="UP000094609"/>
    </source>
</evidence>
<dbReference type="EMBL" id="CP017111">
    <property type="protein sequence ID" value="AOO64801.1"/>
    <property type="molecule type" value="Genomic_DNA"/>
</dbReference>
<organism evidence="1 2">
    <name type="scientific">Sulfurospirillum halorespirans DSM 13726</name>
    <dbReference type="NCBI Taxonomy" id="1193502"/>
    <lineage>
        <taxon>Bacteria</taxon>
        <taxon>Pseudomonadati</taxon>
        <taxon>Campylobacterota</taxon>
        <taxon>Epsilonproteobacteria</taxon>
        <taxon>Campylobacterales</taxon>
        <taxon>Sulfurospirillaceae</taxon>
        <taxon>Sulfurospirillum</taxon>
    </lineage>
</organism>